<dbReference type="RefSeq" id="WP_074890529.1">
    <property type="nucleotide sequence ID" value="NZ_FOHW01000018.1"/>
</dbReference>
<sequence>MKHRARGFGLIEIMISLLLGLLIVAGVIQIFISAKNTYLSQNASAVMQEDARFILTKMAQEIRMVGMFGCLATVKDSSANSDFAAAQLTPVRWDNAASKLTLVTSDVGNNGGTPTWTVVSDCKSGATATTGAATPAANQLAFPIRQLVYQFTNNQILLGGAPIVSNVKNFAVMFGTANTASDTAVTGYTATPASTNLIRSVRLTLEMTDATGRVKNQTFSVLTALRNRLY</sequence>
<reference evidence="2 3" key="1">
    <citation type="submission" date="2016-10" db="EMBL/GenBank/DDBJ databases">
        <authorList>
            <person name="de Groot N.N."/>
        </authorList>
    </citation>
    <scope>NUCLEOTIDE SEQUENCE [LARGE SCALE GENOMIC DNA]</scope>
    <source>
        <strain evidence="2 3">DSM 11363</strain>
    </source>
</reference>
<dbReference type="InterPro" id="IPR012902">
    <property type="entry name" value="N_methyl_site"/>
</dbReference>
<dbReference type="Pfam" id="PF07963">
    <property type="entry name" value="N_methyl"/>
    <property type="match status" value="1"/>
</dbReference>
<evidence type="ECO:0000313" key="2">
    <source>
        <dbReference type="EMBL" id="SET63187.1"/>
    </source>
</evidence>
<keyword evidence="1" id="KW-0472">Membrane</keyword>
<dbReference type="Proteomes" id="UP000182332">
    <property type="component" value="Unassembled WGS sequence"/>
</dbReference>
<keyword evidence="1" id="KW-1133">Transmembrane helix</keyword>
<dbReference type="AlphaFoldDB" id="A0A1I0FXP5"/>
<name>A0A1I0FXP5_9PSED</name>
<protein>
    <submittedName>
        <fullName evidence="2">Type IV pilus assembly protein PilW</fullName>
    </submittedName>
</protein>
<accession>A0A1I0FXP5</accession>
<dbReference type="OrthoDB" id="5296662at2"/>
<keyword evidence="1" id="KW-0812">Transmembrane</keyword>
<organism evidence="2 3">
    <name type="scientific">Pseudomonas graminis</name>
    <dbReference type="NCBI Taxonomy" id="158627"/>
    <lineage>
        <taxon>Bacteria</taxon>
        <taxon>Pseudomonadati</taxon>
        <taxon>Pseudomonadota</taxon>
        <taxon>Gammaproteobacteria</taxon>
        <taxon>Pseudomonadales</taxon>
        <taxon>Pseudomonadaceae</taxon>
        <taxon>Pseudomonas</taxon>
    </lineage>
</organism>
<proteinExistence type="predicted"/>
<evidence type="ECO:0000256" key="1">
    <source>
        <dbReference type="SAM" id="Phobius"/>
    </source>
</evidence>
<dbReference type="EMBL" id="FOHW01000018">
    <property type="protein sequence ID" value="SET63187.1"/>
    <property type="molecule type" value="Genomic_DNA"/>
</dbReference>
<evidence type="ECO:0000313" key="3">
    <source>
        <dbReference type="Proteomes" id="UP000182332"/>
    </source>
</evidence>
<feature type="transmembrane region" description="Helical" evidence="1">
    <location>
        <begin position="7"/>
        <end position="32"/>
    </location>
</feature>
<gene>
    <name evidence="2" type="ORF">SAMN05216197_11894</name>
</gene>